<gene>
    <name evidence="2" type="ORF">OF376_03040</name>
</gene>
<feature type="signal peptide" evidence="1">
    <location>
        <begin position="1"/>
        <end position="27"/>
    </location>
</feature>
<proteinExistence type="predicted"/>
<reference evidence="2 3" key="1">
    <citation type="journal article" date="2020" name="Int. J. Syst. Evol. Microbiol.">
        <title>Ureaplasma miroungigenitalium sp. nov. isolated from northern elephant seals (Mirounga angustirostris) and Ureaplasma zalophigenitalium sp. nov. isolated from California sea lions (Zalophus californianus).</title>
        <authorList>
            <person name="Volokhov D.V."/>
            <person name="Gulland F.M."/>
            <person name="Gao Y."/>
            <person name="Chizhikov V.E."/>
        </authorList>
    </citation>
    <scope>NUCLEOTIDE SEQUENCE [LARGE SCALE GENOMIC DNA]</scope>
    <source>
        <strain evidence="2 3">ES3182-GEN</strain>
    </source>
</reference>
<name>A0ABT3BNC5_9BACT</name>
<evidence type="ECO:0000313" key="2">
    <source>
        <dbReference type="EMBL" id="MCV3728738.1"/>
    </source>
</evidence>
<dbReference type="RefSeq" id="WP_263822049.1">
    <property type="nucleotide sequence ID" value="NZ_JAOXHL010000004.1"/>
</dbReference>
<evidence type="ECO:0008006" key="4">
    <source>
        <dbReference type="Google" id="ProtNLM"/>
    </source>
</evidence>
<protein>
    <recommendedName>
        <fullName evidence="4">Lipoprotein</fullName>
    </recommendedName>
</protein>
<sequence length="265" mass="30668">MKKLKKRQIIFGLALSLSACITIPSVAFSCAKKEISEVIFRKINKPIIKINDGYSVHSITAAQALKSFSQNEKDPQDYTIFKIIKPNFLPSDQINPDELSYEIVNQPRLLGENILFFEIKITYQNQEKTIEHIQEYISAEELETYNTKRRYKKYLKEALAKNEELQLDYFGVQLKPEYKNLSAHEIKKLGDEALLLNIDNPAFAQIQTYKNQPPFNQLKVKVTDLQIYETKDPQIADLNVEVTIFIGEEPLQLTHTQRSKLIKKS</sequence>
<feature type="chain" id="PRO_5045642422" description="Lipoprotein" evidence="1">
    <location>
        <begin position="28"/>
        <end position="265"/>
    </location>
</feature>
<comment type="caution">
    <text evidence="2">The sequence shown here is derived from an EMBL/GenBank/DDBJ whole genome shotgun (WGS) entry which is preliminary data.</text>
</comment>
<keyword evidence="1" id="KW-0732">Signal</keyword>
<dbReference type="EMBL" id="JAOXHL010000004">
    <property type="protein sequence ID" value="MCV3728738.1"/>
    <property type="molecule type" value="Genomic_DNA"/>
</dbReference>
<accession>A0ABT3BNC5</accession>
<keyword evidence="3" id="KW-1185">Reference proteome</keyword>
<evidence type="ECO:0000256" key="1">
    <source>
        <dbReference type="SAM" id="SignalP"/>
    </source>
</evidence>
<dbReference type="Proteomes" id="UP001208245">
    <property type="component" value="Unassembled WGS sequence"/>
</dbReference>
<dbReference type="PROSITE" id="PS51257">
    <property type="entry name" value="PROKAR_LIPOPROTEIN"/>
    <property type="match status" value="1"/>
</dbReference>
<evidence type="ECO:0000313" key="3">
    <source>
        <dbReference type="Proteomes" id="UP001208245"/>
    </source>
</evidence>
<organism evidence="2 3">
    <name type="scientific">Ureaplasma miroungigenitalium</name>
    <dbReference type="NCBI Taxonomy" id="1042321"/>
    <lineage>
        <taxon>Bacteria</taxon>
        <taxon>Bacillati</taxon>
        <taxon>Mycoplasmatota</taxon>
        <taxon>Mycoplasmoidales</taxon>
        <taxon>Mycoplasmoidaceae</taxon>
        <taxon>Ureaplasma</taxon>
    </lineage>
</organism>